<organism evidence="2 3">
    <name type="scientific">Larinioides sclopetarius</name>
    <dbReference type="NCBI Taxonomy" id="280406"/>
    <lineage>
        <taxon>Eukaryota</taxon>
        <taxon>Metazoa</taxon>
        <taxon>Ecdysozoa</taxon>
        <taxon>Arthropoda</taxon>
        <taxon>Chelicerata</taxon>
        <taxon>Arachnida</taxon>
        <taxon>Araneae</taxon>
        <taxon>Araneomorphae</taxon>
        <taxon>Entelegynae</taxon>
        <taxon>Araneoidea</taxon>
        <taxon>Araneidae</taxon>
        <taxon>Larinioides</taxon>
    </lineage>
</organism>
<comment type="caution">
    <text evidence="2">The sequence shown here is derived from an EMBL/GenBank/DDBJ whole genome shotgun (WGS) entry which is preliminary data.</text>
</comment>
<name>A0AAV2B8H9_9ARAC</name>
<gene>
    <name evidence="2" type="ORF">LARSCL_LOCUS17621</name>
</gene>
<dbReference type="AlphaFoldDB" id="A0AAV2B8H9"/>
<reference evidence="2 3" key="1">
    <citation type="submission" date="2024-04" db="EMBL/GenBank/DDBJ databases">
        <authorList>
            <person name="Rising A."/>
            <person name="Reimegard J."/>
            <person name="Sonavane S."/>
            <person name="Akerstrom W."/>
            <person name="Nylinder S."/>
            <person name="Hedman E."/>
            <person name="Kallberg Y."/>
        </authorList>
    </citation>
    <scope>NUCLEOTIDE SEQUENCE [LARGE SCALE GENOMIC DNA]</scope>
</reference>
<accession>A0AAV2B8H9</accession>
<protein>
    <submittedName>
        <fullName evidence="2">Uncharacterized protein</fullName>
    </submittedName>
</protein>
<feature type="chain" id="PRO_5043707549" evidence="1">
    <location>
        <begin position="21"/>
        <end position="51"/>
    </location>
</feature>
<dbReference type="EMBL" id="CAXIEN010000304">
    <property type="protein sequence ID" value="CAL1292377.1"/>
    <property type="molecule type" value="Genomic_DNA"/>
</dbReference>
<sequence>MKLRGGGCLLLLFVLGFCWSKSVKVTELKVPSAAVLGESVSLVCSYDLGNE</sequence>
<evidence type="ECO:0000256" key="1">
    <source>
        <dbReference type="SAM" id="SignalP"/>
    </source>
</evidence>
<keyword evidence="3" id="KW-1185">Reference proteome</keyword>
<feature type="non-terminal residue" evidence="2">
    <location>
        <position position="51"/>
    </location>
</feature>
<evidence type="ECO:0000313" key="3">
    <source>
        <dbReference type="Proteomes" id="UP001497382"/>
    </source>
</evidence>
<dbReference type="Proteomes" id="UP001497382">
    <property type="component" value="Unassembled WGS sequence"/>
</dbReference>
<feature type="signal peptide" evidence="1">
    <location>
        <begin position="1"/>
        <end position="20"/>
    </location>
</feature>
<evidence type="ECO:0000313" key="2">
    <source>
        <dbReference type="EMBL" id="CAL1292377.1"/>
    </source>
</evidence>
<keyword evidence="1" id="KW-0732">Signal</keyword>
<proteinExistence type="predicted"/>